<evidence type="ECO:0000313" key="2">
    <source>
        <dbReference type="Proteomes" id="UP000284379"/>
    </source>
</evidence>
<dbReference type="GeneID" id="69504018"/>
<reference evidence="1 2" key="1">
    <citation type="submission" date="2018-08" db="EMBL/GenBank/DDBJ databases">
        <title>A genome reference for cultivated species of the human gut microbiota.</title>
        <authorList>
            <person name="Zou Y."/>
            <person name="Xue W."/>
            <person name="Luo G."/>
        </authorList>
    </citation>
    <scope>NUCLEOTIDE SEQUENCE [LARGE SCALE GENOMIC DNA]</scope>
    <source>
        <strain evidence="1 2">AM40-30BH</strain>
    </source>
</reference>
<dbReference type="EMBL" id="QSGO01000010">
    <property type="protein sequence ID" value="RHB34294.1"/>
    <property type="molecule type" value="Genomic_DNA"/>
</dbReference>
<gene>
    <name evidence="1" type="ORF">DW888_13760</name>
</gene>
<name>A0A413VLC2_9BACE</name>
<dbReference type="Proteomes" id="UP000284379">
    <property type="component" value="Unassembled WGS sequence"/>
</dbReference>
<sequence length="86" mass="10176">MNDYSCPCLMKTDLEQSVDKISFLKEYYPGIESPGYIEALPKQELLCCLCLLDSILFSIEQEYYTCTVTELIRLYRCRERVVKRFL</sequence>
<dbReference type="RefSeq" id="WP_002558181.1">
    <property type="nucleotide sequence ID" value="NZ_CABJFV010000010.1"/>
</dbReference>
<accession>A0A413VLC2</accession>
<evidence type="ECO:0000313" key="1">
    <source>
        <dbReference type="EMBL" id="RHB34294.1"/>
    </source>
</evidence>
<proteinExistence type="predicted"/>
<organism evidence="1 2">
    <name type="scientific">Bacteroides nordii</name>
    <dbReference type="NCBI Taxonomy" id="291645"/>
    <lineage>
        <taxon>Bacteria</taxon>
        <taxon>Pseudomonadati</taxon>
        <taxon>Bacteroidota</taxon>
        <taxon>Bacteroidia</taxon>
        <taxon>Bacteroidales</taxon>
        <taxon>Bacteroidaceae</taxon>
        <taxon>Bacteroides</taxon>
    </lineage>
</organism>
<protein>
    <submittedName>
        <fullName evidence="1">Uncharacterized protein</fullName>
    </submittedName>
</protein>
<dbReference type="AlphaFoldDB" id="A0A413VLC2"/>
<comment type="caution">
    <text evidence="1">The sequence shown here is derived from an EMBL/GenBank/DDBJ whole genome shotgun (WGS) entry which is preliminary data.</text>
</comment>